<dbReference type="AlphaFoldDB" id="G5EDS7"/>
<evidence type="ECO:0000313" key="4">
    <source>
        <dbReference type="WormBase" id="ZK1037.11"/>
    </source>
</evidence>
<evidence type="ECO:0000313" key="3">
    <source>
        <dbReference type="Proteomes" id="UP000001940"/>
    </source>
</evidence>
<protein>
    <submittedName>
        <fullName evidence="2">Serpentine Receptor, class Z</fullName>
    </submittedName>
</protein>
<keyword evidence="1" id="KW-1133">Transmembrane helix</keyword>
<feature type="transmembrane region" description="Helical" evidence="1">
    <location>
        <begin position="97"/>
        <end position="117"/>
    </location>
</feature>
<gene>
    <name evidence="2 4" type="primary">srz-10</name>
    <name evidence="2" type="ORF">CELE_ZK1037.11</name>
    <name evidence="4" type="ORF">ZK1037.11</name>
</gene>
<keyword evidence="3" id="KW-1185">Reference proteome</keyword>
<sequence length="329" mass="38048">MNNNISLAWFQNFSEQFTRIKYSVHEMQQNNFIRVLLSILIIIFPLYIIVYRKNRKREKNLPTFPIVSHFHKATVKSYTFLFILIFWLALATFSDSVNFGIVTIIILTVVVIIIAITNEVNELLIGIFSIYTFIVVFYPHAEKYLKSKKDLKWKIRFIYFFVVCKNVVTNIHTKMNPGNRGALLDSFARAYITSNCFLLASVLLFIPIRIKLRLSSKKLSSLQNYVLRQANFLAIVKCIYIPLIYISAAYYPEKFVDEQWYVACKVWDCYFTAVLIQVSYLATNIRNLASLFNPSRLCTMCSCCSCCKSSRIDPQVGTVPIQVVSGNVT</sequence>
<name>G5EDS7_CAEEL</name>
<evidence type="ECO:0000256" key="1">
    <source>
        <dbReference type="SAM" id="Phobius"/>
    </source>
</evidence>
<evidence type="ECO:0000313" key="2">
    <source>
        <dbReference type="EMBL" id="CAB03512.4"/>
    </source>
</evidence>
<dbReference type="PIR" id="T25338">
    <property type="entry name" value="T25338"/>
</dbReference>
<dbReference type="WormBase" id="ZK1037.11">
    <property type="protein sequence ID" value="CE48084"/>
    <property type="gene ID" value="WBGene00014195"/>
    <property type="gene designation" value="srz-10"/>
</dbReference>
<feature type="transmembrane region" description="Helical" evidence="1">
    <location>
        <begin position="191"/>
        <end position="210"/>
    </location>
</feature>
<dbReference type="Proteomes" id="UP000001940">
    <property type="component" value="Chromosome V"/>
</dbReference>
<feature type="transmembrane region" description="Helical" evidence="1">
    <location>
        <begin position="70"/>
        <end position="90"/>
    </location>
</feature>
<reference evidence="2 3" key="1">
    <citation type="journal article" date="1998" name="Science">
        <title>Genome sequence of the nematode C. elegans: a platform for investigating biology.</title>
        <authorList>
            <consortium name="The C. elegans sequencing consortium"/>
            <person name="Sulson J.E."/>
            <person name="Waterston R."/>
        </authorList>
    </citation>
    <scope>NUCLEOTIDE SEQUENCE [LARGE SCALE GENOMIC DNA]</scope>
    <source>
        <strain evidence="2 3">Bristol N2</strain>
    </source>
</reference>
<dbReference type="EMBL" id="BX284605">
    <property type="protein sequence ID" value="CAB03512.4"/>
    <property type="molecule type" value="Genomic_DNA"/>
</dbReference>
<dbReference type="SMR" id="G5EDS7"/>
<dbReference type="PhylomeDB" id="G5EDS7"/>
<accession>G5EDS7</accession>
<dbReference type="PANTHER" id="PTHR31720">
    <property type="entry name" value="SERPENTINE RECEPTOR, CLASS Z-RELATED"/>
    <property type="match status" value="1"/>
</dbReference>
<dbReference type="Bgee" id="WBGene00014195">
    <property type="expression patterns" value="Expressed in larva"/>
</dbReference>
<proteinExistence type="predicted"/>
<feature type="transmembrane region" description="Helical" evidence="1">
    <location>
        <begin position="123"/>
        <end position="141"/>
    </location>
</feature>
<organism evidence="2 3">
    <name type="scientific">Caenorhabditis elegans</name>
    <dbReference type="NCBI Taxonomy" id="6239"/>
    <lineage>
        <taxon>Eukaryota</taxon>
        <taxon>Metazoa</taxon>
        <taxon>Ecdysozoa</taxon>
        <taxon>Nematoda</taxon>
        <taxon>Chromadorea</taxon>
        <taxon>Rhabditida</taxon>
        <taxon>Rhabditina</taxon>
        <taxon>Rhabditomorpha</taxon>
        <taxon>Rhabditoidea</taxon>
        <taxon>Rhabditidae</taxon>
        <taxon>Peloderinae</taxon>
        <taxon>Caenorhabditis</taxon>
    </lineage>
</organism>
<dbReference type="PANTHER" id="PTHR31720:SF12">
    <property type="entry name" value="SERPENTINE RECEPTOR, CLASS T-RELATED"/>
    <property type="match status" value="1"/>
</dbReference>
<dbReference type="Pfam" id="PF10325">
    <property type="entry name" value="7TM_GPCR_Srz"/>
    <property type="match status" value="1"/>
</dbReference>
<dbReference type="OMA" id="NISLAWF"/>
<dbReference type="HOGENOM" id="CLU_056063_2_0_1"/>
<dbReference type="KEGG" id="cel:CELE_ZK1037.11"/>
<feature type="transmembrane region" description="Helical" evidence="1">
    <location>
        <begin position="31"/>
        <end position="50"/>
    </location>
</feature>
<keyword evidence="1" id="KW-0812">Transmembrane</keyword>
<keyword evidence="1" id="KW-0472">Membrane</keyword>
<keyword evidence="2" id="KW-0675">Receptor</keyword>
<dbReference type="AGR" id="WB:WBGene00014195"/>
<dbReference type="InterPro" id="IPR018817">
    <property type="entry name" value="7TM_GPCR_serpentine_rcpt_Srz"/>
</dbReference>
<feature type="transmembrane region" description="Helical" evidence="1">
    <location>
        <begin position="260"/>
        <end position="282"/>
    </location>
</feature>
<dbReference type="RefSeq" id="NP_506794.3">
    <property type="nucleotide sequence ID" value="NM_074393.4"/>
</dbReference>
<dbReference type="PaxDb" id="6239-ZK1037.11"/>
<dbReference type="InParanoid" id="G5EDS7"/>
<dbReference type="GeneID" id="191505"/>
<dbReference type="CTD" id="191505"/>
<feature type="transmembrane region" description="Helical" evidence="1">
    <location>
        <begin position="230"/>
        <end position="248"/>
    </location>
</feature>